<name>A0ABY8DS45_9LACO</name>
<reference evidence="1 2" key="1">
    <citation type="submission" date="2023-03" db="EMBL/GenBank/DDBJ databases">
        <authorList>
            <person name="Ruckert-Reed C."/>
        </authorList>
    </citation>
    <scope>NUCLEOTIDE SEQUENCE [LARGE SCALE GENOMIC DNA]</scope>
    <source>
        <strain evidence="1 2">DSM 115425</strain>
    </source>
</reference>
<evidence type="ECO:0000313" key="2">
    <source>
        <dbReference type="Proteomes" id="UP001220228"/>
    </source>
</evidence>
<sequence length="108" mass="12329">MNRFEALCLPIGQLTALCAEFLDMAQIAFDVPWLVLDDGPAMLALLLEMTRVVVPFFLRNPLVGAWWRDFQLFPHIVDQGFKIEADLIEQVGVLRKLDVNRNCGRIND</sequence>
<proteinExistence type="predicted"/>
<evidence type="ECO:0000313" key="1">
    <source>
        <dbReference type="EMBL" id="WFB39362.1"/>
    </source>
</evidence>
<dbReference type="Proteomes" id="UP001220228">
    <property type="component" value="Chromosome"/>
</dbReference>
<protein>
    <submittedName>
        <fullName evidence="1">Uncharacterized protein</fullName>
    </submittedName>
</protein>
<keyword evidence="2" id="KW-1185">Reference proteome</keyword>
<organism evidence="1 2">
    <name type="scientific">Lacticaseibacillus huelsenbergensis</name>
    <dbReference type="NCBI Taxonomy" id="3035291"/>
    <lineage>
        <taxon>Bacteria</taxon>
        <taxon>Bacillati</taxon>
        <taxon>Bacillota</taxon>
        <taxon>Bacilli</taxon>
        <taxon>Lactobacillales</taxon>
        <taxon>Lactobacillaceae</taxon>
        <taxon>Lacticaseibacillus</taxon>
    </lineage>
</organism>
<dbReference type="EMBL" id="CP120687">
    <property type="protein sequence ID" value="WFB39362.1"/>
    <property type="molecule type" value="Genomic_DNA"/>
</dbReference>
<gene>
    <name evidence="1" type="ORF">LHUE1_000076</name>
</gene>
<accession>A0ABY8DS45</accession>